<dbReference type="SMART" id="SM00342">
    <property type="entry name" value="HTH_ARAC"/>
    <property type="match status" value="1"/>
</dbReference>
<keyword evidence="1" id="KW-0805">Transcription regulation</keyword>
<dbReference type="SUPFAM" id="SSF46689">
    <property type="entry name" value="Homeodomain-like"/>
    <property type="match status" value="2"/>
</dbReference>
<dbReference type="GO" id="GO:0043565">
    <property type="term" value="F:sequence-specific DNA binding"/>
    <property type="evidence" value="ECO:0007669"/>
    <property type="project" value="InterPro"/>
</dbReference>
<gene>
    <name evidence="5" type="ORF">METZ01_LOCUS257182</name>
</gene>
<feature type="non-terminal residue" evidence="5">
    <location>
        <position position="1"/>
    </location>
</feature>
<evidence type="ECO:0000256" key="2">
    <source>
        <dbReference type="ARBA" id="ARBA00023125"/>
    </source>
</evidence>
<sequence length="353" mass="40426">TLKPCSVFNQKKEEKVKLQINNCDSSVEHSENHTVDIPEGSNEYTFLHFLSPALVKTASGLTEVEAGACVMYTPQNPQYYRGAGERWSNDYLTFSGSSSEKIALTGGFSMNEVFYPYRTHFISSLFEKMKTESLRRELNWERIATLALEEFIVKLSRYAEDDLSSFSSDHSHVLREVRAEVHERMVEHWAIEEMARMSNLSSSRFAALFKNEFGVSPTEDLIRERIERAKTLLSNVRVSVKEISVNCGFESVHYFHRAFKKRVGVTPRHYHKMKNPTAQSRIRGEFTLDELSQDSDFSGIIQIKDGEVFFHGDSDGWAEFLGWSATELIDKPFFNFVDPQDLVIGREALGQIT</sequence>
<dbReference type="Gene3D" id="1.10.10.60">
    <property type="entry name" value="Homeodomain-like"/>
    <property type="match status" value="2"/>
</dbReference>
<dbReference type="GO" id="GO:0003700">
    <property type="term" value="F:DNA-binding transcription factor activity"/>
    <property type="evidence" value="ECO:0007669"/>
    <property type="project" value="InterPro"/>
</dbReference>
<dbReference type="PROSITE" id="PS01124">
    <property type="entry name" value="HTH_ARAC_FAMILY_2"/>
    <property type="match status" value="1"/>
</dbReference>
<dbReference type="EMBL" id="UINC01070291">
    <property type="protein sequence ID" value="SVC04328.1"/>
    <property type="molecule type" value="Genomic_DNA"/>
</dbReference>
<evidence type="ECO:0000259" key="4">
    <source>
        <dbReference type="PROSITE" id="PS01124"/>
    </source>
</evidence>
<dbReference type="InterPro" id="IPR009057">
    <property type="entry name" value="Homeodomain-like_sf"/>
</dbReference>
<proteinExistence type="predicted"/>
<keyword evidence="2" id="KW-0238">DNA-binding</keyword>
<feature type="domain" description="HTH araC/xylS-type" evidence="4">
    <location>
        <begin position="175"/>
        <end position="273"/>
    </location>
</feature>
<dbReference type="Pfam" id="PF12833">
    <property type="entry name" value="HTH_18"/>
    <property type="match status" value="1"/>
</dbReference>
<name>A0A382IXS3_9ZZZZ</name>
<dbReference type="AlphaFoldDB" id="A0A382IXS3"/>
<keyword evidence="3" id="KW-0804">Transcription</keyword>
<organism evidence="5">
    <name type="scientific">marine metagenome</name>
    <dbReference type="NCBI Taxonomy" id="408172"/>
    <lineage>
        <taxon>unclassified sequences</taxon>
        <taxon>metagenomes</taxon>
        <taxon>ecological metagenomes</taxon>
    </lineage>
</organism>
<dbReference type="InterPro" id="IPR018062">
    <property type="entry name" value="HTH_AraC-typ_CS"/>
</dbReference>
<feature type="non-terminal residue" evidence="5">
    <location>
        <position position="353"/>
    </location>
</feature>
<dbReference type="PRINTS" id="PR00032">
    <property type="entry name" value="HTHARAC"/>
</dbReference>
<dbReference type="SUPFAM" id="SSF51215">
    <property type="entry name" value="Regulatory protein AraC"/>
    <property type="match status" value="1"/>
</dbReference>
<evidence type="ECO:0000256" key="3">
    <source>
        <dbReference type="ARBA" id="ARBA00023163"/>
    </source>
</evidence>
<protein>
    <recommendedName>
        <fullName evidence="4">HTH araC/xylS-type domain-containing protein</fullName>
    </recommendedName>
</protein>
<dbReference type="InterPro" id="IPR020449">
    <property type="entry name" value="Tscrpt_reg_AraC-type_HTH"/>
</dbReference>
<dbReference type="PANTHER" id="PTHR43280:SF28">
    <property type="entry name" value="HTH-TYPE TRANSCRIPTIONAL ACTIVATOR RHAS"/>
    <property type="match status" value="1"/>
</dbReference>
<dbReference type="PANTHER" id="PTHR43280">
    <property type="entry name" value="ARAC-FAMILY TRANSCRIPTIONAL REGULATOR"/>
    <property type="match status" value="1"/>
</dbReference>
<dbReference type="InterPro" id="IPR037923">
    <property type="entry name" value="HTH-like"/>
</dbReference>
<reference evidence="5" key="1">
    <citation type="submission" date="2018-05" db="EMBL/GenBank/DDBJ databases">
        <authorList>
            <person name="Lanie J.A."/>
            <person name="Ng W.-L."/>
            <person name="Kazmierczak K.M."/>
            <person name="Andrzejewski T.M."/>
            <person name="Davidsen T.M."/>
            <person name="Wayne K.J."/>
            <person name="Tettelin H."/>
            <person name="Glass J.I."/>
            <person name="Rusch D."/>
            <person name="Podicherti R."/>
            <person name="Tsui H.-C.T."/>
            <person name="Winkler M.E."/>
        </authorList>
    </citation>
    <scope>NUCLEOTIDE SEQUENCE</scope>
</reference>
<dbReference type="InterPro" id="IPR018060">
    <property type="entry name" value="HTH_AraC"/>
</dbReference>
<evidence type="ECO:0000313" key="5">
    <source>
        <dbReference type="EMBL" id="SVC04328.1"/>
    </source>
</evidence>
<accession>A0A382IXS3</accession>
<evidence type="ECO:0000256" key="1">
    <source>
        <dbReference type="ARBA" id="ARBA00023015"/>
    </source>
</evidence>
<dbReference type="PROSITE" id="PS00041">
    <property type="entry name" value="HTH_ARAC_FAMILY_1"/>
    <property type="match status" value="1"/>
</dbReference>